<name>A0A0B5JBG3_9VIRU</name>
<evidence type="ECO:0000313" key="1">
    <source>
        <dbReference type="EMBL" id="AJF96902.1"/>
    </source>
</evidence>
<dbReference type="GeneID" id="23461819"/>
<organism evidence="1 2">
    <name type="scientific">Pandoravirus inopinatum</name>
    <dbReference type="NCBI Taxonomy" id="1605721"/>
    <lineage>
        <taxon>Viruses</taxon>
        <taxon>Pandoravirus</taxon>
    </lineage>
</organism>
<proteinExistence type="predicted"/>
<dbReference type="EMBL" id="KP136319">
    <property type="protein sequence ID" value="AJF96902.1"/>
    <property type="molecule type" value="Genomic_DNA"/>
</dbReference>
<reference evidence="1 2" key="1">
    <citation type="journal article" date="2015" name="Parasitol. Res.">
        <title>Viruses in close associations with free-living amoebae.</title>
        <authorList>
            <person name="Scheid P."/>
        </authorList>
    </citation>
    <scope>NUCLEOTIDE SEQUENCE [LARGE SCALE GENOMIC DNA]</scope>
    <source>
        <strain evidence="1">KlaHel</strain>
    </source>
</reference>
<dbReference type="Proteomes" id="UP000202511">
    <property type="component" value="Segment"/>
</dbReference>
<evidence type="ECO:0000313" key="2">
    <source>
        <dbReference type="Proteomes" id="UP000202511"/>
    </source>
</evidence>
<accession>A0A0B5JBG3</accession>
<sequence>MATDTHAVPRPTQPTPLVFPRHLPSLVVEAVFDAYLQTASPPACVAMACRRRWLAQHTPLAGAPEFCRAARRFARKWLQMVPPTRIVNGVPLVTVWQGCDLCAPRLEGAGTLTLVGSRDCGGKNAAACDIVTGMQGQLDRLYVARLSGRTRGSACCNILPDYGTSVHTATLLHDTAADAVDAAVADHKRDPFCKHETAAVLIEACDHYVDSGNADLADDRRRDVARFADSVAAAKRCGIHVVATVSGASASIGGLCLLRGAVDRFVLVVPDAGRRHDVAHLFAPLTHYPTSTLLALMAVADRYDALVFEHGEAPTETVSVWVRRQKCR</sequence>
<dbReference type="RefSeq" id="YP_009119137.1">
    <property type="nucleotide sequence ID" value="NC_026440.1"/>
</dbReference>
<protein>
    <submittedName>
        <fullName evidence="1">Uncharacterized protein</fullName>
    </submittedName>
</protein>
<dbReference type="KEGG" id="vg:23461819"/>